<dbReference type="InterPro" id="IPR003114">
    <property type="entry name" value="Phox_assoc"/>
</dbReference>
<keyword evidence="3" id="KW-1133">Transmembrane helix</keyword>
<dbReference type="InterPro" id="IPR036305">
    <property type="entry name" value="RGS_sf"/>
</dbReference>
<evidence type="ECO:0000256" key="1">
    <source>
        <dbReference type="ARBA" id="ARBA00010883"/>
    </source>
</evidence>
<feature type="transmembrane region" description="Helical" evidence="3">
    <location>
        <begin position="30"/>
        <end position="55"/>
    </location>
</feature>
<evidence type="ECO:0000259" key="5">
    <source>
        <dbReference type="PROSITE" id="PS50195"/>
    </source>
</evidence>
<dbReference type="RefSeq" id="XP_017769838.1">
    <property type="nucleotide sequence ID" value="XM_017914349.1"/>
</dbReference>
<dbReference type="PROSITE" id="PS50132">
    <property type="entry name" value="RGS"/>
    <property type="match status" value="1"/>
</dbReference>
<evidence type="ECO:0000313" key="7">
    <source>
        <dbReference type="Proteomes" id="UP000695000"/>
    </source>
</evidence>
<dbReference type="GeneID" id="108557711"/>
<dbReference type="PROSITE" id="PS50195">
    <property type="entry name" value="PX"/>
    <property type="match status" value="1"/>
</dbReference>
<dbReference type="SUPFAM" id="SSF48097">
    <property type="entry name" value="Regulator of G-protein signaling, RGS"/>
    <property type="match status" value="1"/>
</dbReference>
<dbReference type="SMART" id="SM00313">
    <property type="entry name" value="PXA"/>
    <property type="match status" value="1"/>
</dbReference>
<dbReference type="SMART" id="SM00312">
    <property type="entry name" value="PX"/>
    <property type="match status" value="1"/>
</dbReference>
<dbReference type="Pfam" id="PF08628">
    <property type="entry name" value="Nexin_C"/>
    <property type="match status" value="1"/>
</dbReference>
<dbReference type="InterPro" id="IPR016137">
    <property type="entry name" value="RGS"/>
</dbReference>
<dbReference type="PANTHER" id="PTHR22775">
    <property type="entry name" value="SORTING NEXIN"/>
    <property type="match status" value="1"/>
</dbReference>
<evidence type="ECO:0000313" key="9">
    <source>
        <dbReference type="RefSeq" id="XP_017769838.1"/>
    </source>
</evidence>
<dbReference type="Pfam" id="PF02194">
    <property type="entry name" value="PXA"/>
    <property type="match status" value="1"/>
</dbReference>
<reference evidence="8 9" key="1">
    <citation type="submission" date="2025-05" db="UniProtKB">
        <authorList>
            <consortium name="RefSeq"/>
        </authorList>
    </citation>
    <scope>IDENTIFICATION</scope>
    <source>
        <tissue evidence="8 9">Whole Larva</tissue>
    </source>
</reference>
<dbReference type="CDD" id="cd08720">
    <property type="entry name" value="RGS_SNX25"/>
    <property type="match status" value="1"/>
</dbReference>
<dbReference type="Pfam" id="PF00787">
    <property type="entry name" value="PX"/>
    <property type="match status" value="1"/>
</dbReference>
<dbReference type="InterPro" id="IPR036871">
    <property type="entry name" value="PX_dom_sf"/>
</dbReference>
<dbReference type="PROSITE" id="PS51257">
    <property type="entry name" value="PROKAR_LIPOPROTEIN"/>
    <property type="match status" value="1"/>
</dbReference>
<dbReference type="InterPro" id="IPR013937">
    <property type="entry name" value="Sorting_nexin_C"/>
</dbReference>
<evidence type="ECO:0000256" key="3">
    <source>
        <dbReference type="SAM" id="Phobius"/>
    </source>
</evidence>
<dbReference type="Proteomes" id="UP000695000">
    <property type="component" value="Unplaced"/>
</dbReference>
<feature type="domain" description="PXA" evidence="6">
    <location>
        <begin position="99"/>
        <end position="266"/>
    </location>
</feature>
<protein>
    <submittedName>
        <fullName evidence="8 9">Sorting nexin-25 isoform X1</fullName>
    </submittedName>
</protein>
<feature type="transmembrane region" description="Helical" evidence="3">
    <location>
        <begin position="6"/>
        <end position="23"/>
    </location>
</feature>
<dbReference type="InterPro" id="IPR001683">
    <property type="entry name" value="PX_dom"/>
</dbReference>
<dbReference type="Gene3D" id="3.30.1520.10">
    <property type="entry name" value="Phox-like domain"/>
    <property type="match status" value="1"/>
</dbReference>
<gene>
    <name evidence="8 9" type="primary">LOC108557711</name>
</gene>
<dbReference type="Pfam" id="PF00615">
    <property type="entry name" value="RGS"/>
    <property type="match status" value="1"/>
</dbReference>
<evidence type="ECO:0000256" key="2">
    <source>
        <dbReference type="SAM" id="Coils"/>
    </source>
</evidence>
<keyword evidence="3" id="KW-0812">Transmembrane</keyword>
<dbReference type="InterPro" id="IPR037899">
    <property type="entry name" value="SNX25_PX"/>
</dbReference>
<name>A0ABM1M5I8_NICVS</name>
<dbReference type="CDD" id="cd06878">
    <property type="entry name" value="PX_SNX25"/>
    <property type="match status" value="1"/>
</dbReference>
<dbReference type="Gene3D" id="1.10.167.10">
    <property type="entry name" value="Regulator of G-protein Signalling 4, domain 2"/>
    <property type="match status" value="1"/>
</dbReference>
<proteinExistence type="inferred from homology"/>
<dbReference type="PANTHER" id="PTHR22775:SF48">
    <property type="entry name" value="SORTING NEXIN-25"/>
    <property type="match status" value="1"/>
</dbReference>
<feature type="coiled-coil region" evidence="2">
    <location>
        <begin position="334"/>
        <end position="361"/>
    </location>
</feature>
<sequence length="946" mass="109720">MHLQKAQLIGLSFLIACLGLMLVSETCLAIILATLLTAISVVLGIWFVIWVHILLSLNHKTGSHIEHVQKEMNLFRSKLMYDGGSTTKSNQDHLPVILGRTIDNVLQQLIDNFIRDFIAFYLNQYTYGISKLSDNIKEDMWGAIQNLHDRLSRMDHVTLIACDMITKIEMHFERIREAKTLVAESNHQPLFKVSPFLMSQDHELNYLRQISELFIMFLLPRSYSLPPAKYFLREILACRVLYTLVNNITDPDFFNQYVIVYIESQKVANLMHRKTFEYANTFEEFLKIIQKTDDLEILKRFRYDIVTKIMQATTLQNMKRAKGIDPDNDKSGINKSEINEAKKLKRYLDQLQSAKKECEKRLMDLGWDAGVQHHILPLNSILDHILGRRYLANFLETMASQGLVGYWTAVEDLRVAHRKNWHQVGAEIFYTFIRNPQAEIKVDKTTRKRMEAFLLGDKGPEVFYEVQQQVIKLLEDKYYQPFINSRYYNEMIAAIDCDEGVTEVDSKGSSEDRQNSADLENNLHVGEHSNYARRKLNQLQEKLNNKTQALHALQSSLKPESRVLKMLEKEVEWLQGEKRQLEAHLTRTEIWGENLGKWRAIVQSAEKVPDEKEPPQFVIVVHMMESDTGNEEQKSSGWVVSRTLTQFQELHRKLRPLCSDVKGLELPSQTFKFLFGKSDRNSLDKAKLQIQKYLEFILEDDRLNQSEAIYSFLSPSSEHLKHTAPSTKKSKFSFSTLFKSNNDANVKELNLIRDSEEEDISQYLDAPGSSEQSDGYKMNGHSKLGIEDSKDTIAEPLYSLMSEIFDMRGLFKYLRKTLIAFVQITYGRTINRQIYDSITWCFSEKMLHYYITLMTKSFWPQGELAPKSPERGELERKVTANEARKLFVSNVPEVLVTLVGASAARNGARKVFDTLQNKKMNKQLFYELFEVFTIRAFPELNIEQRS</sequence>
<dbReference type="SMART" id="SM00315">
    <property type="entry name" value="RGS"/>
    <property type="match status" value="1"/>
</dbReference>
<comment type="similarity">
    <text evidence="1">Belongs to the sorting nexin family.</text>
</comment>
<dbReference type="InterPro" id="IPR044926">
    <property type="entry name" value="RGS_subdomain_2"/>
</dbReference>
<dbReference type="PROSITE" id="PS51207">
    <property type="entry name" value="PXA"/>
    <property type="match status" value="1"/>
</dbReference>
<dbReference type="SUPFAM" id="SSF64268">
    <property type="entry name" value="PX domain"/>
    <property type="match status" value="1"/>
</dbReference>
<dbReference type="RefSeq" id="XP_017769837.1">
    <property type="nucleotide sequence ID" value="XM_017914348.1"/>
</dbReference>
<keyword evidence="7" id="KW-1185">Reference proteome</keyword>
<evidence type="ECO:0000259" key="4">
    <source>
        <dbReference type="PROSITE" id="PS50132"/>
    </source>
</evidence>
<evidence type="ECO:0000313" key="8">
    <source>
        <dbReference type="RefSeq" id="XP_017769837.1"/>
    </source>
</evidence>
<feature type="coiled-coil region" evidence="2">
    <location>
        <begin position="529"/>
        <end position="584"/>
    </location>
</feature>
<keyword evidence="2" id="KW-0175">Coiled coil</keyword>
<feature type="domain" description="RGS" evidence="4">
    <location>
        <begin position="377"/>
        <end position="492"/>
    </location>
</feature>
<keyword evidence="3" id="KW-0472">Membrane</keyword>
<feature type="domain" description="PX" evidence="5">
    <location>
        <begin position="600"/>
        <end position="720"/>
    </location>
</feature>
<organism evidence="7 9">
    <name type="scientific">Nicrophorus vespilloides</name>
    <name type="common">Boreal carrion beetle</name>
    <dbReference type="NCBI Taxonomy" id="110193"/>
    <lineage>
        <taxon>Eukaryota</taxon>
        <taxon>Metazoa</taxon>
        <taxon>Ecdysozoa</taxon>
        <taxon>Arthropoda</taxon>
        <taxon>Hexapoda</taxon>
        <taxon>Insecta</taxon>
        <taxon>Pterygota</taxon>
        <taxon>Neoptera</taxon>
        <taxon>Endopterygota</taxon>
        <taxon>Coleoptera</taxon>
        <taxon>Polyphaga</taxon>
        <taxon>Staphyliniformia</taxon>
        <taxon>Silphidae</taxon>
        <taxon>Nicrophorinae</taxon>
        <taxon>Nicrophorus</taxon>
    </lineage>
</organism>
<evidence type="ECO:0000259" key="6">
    <source>
        <dbReference type="PROSITE" id="PS51207"/>
    </source>
</evidence>
<accession>A0ABM1M5I8</accession>